<organism evidence="3 4">
    <name type="scientific">Winogradskyella eximia</name>
    <dbReference type="NCBI Taxonomy" id="262006"/>
    <lineage>
        <taxon>Bacteria</taxon>
        <taxon>Pseudomonadati</taxon>
        <taxon>Bacteroidota</taxon>
        <taxon>Flavobacteriia</taxon>
        <taxon>Flavobacteriales</taxon>
        <taxon>Flavobacteriaceae</taxon>
        <taxon>Winogradskyella</taxon>
    </lineage>
</organism>
<keyword evidence="4" id="KW-1185">Reference proteome</keyword>
<dbReference type="EMBL" id="QRDV01000008">
    <property type="protein sequence ID" value="RED42697.1"/>
    <property type="molecule type" value="Genomic_DNA"/>
</dbReference>
<comment type="caution">
    <text evidence="3">The sequence shown here is derived from an EMBL/GenBank/DDBJ whole genome shotgun (WGS) entry which is preliminary data.</text>
</comment>
<dbReference type="OrthoDB" id="9797498at2"/>
<dbReference type="RefSeq" id="WP_115818340.1">
    <property type="nucleotide sequence ID" value="NZ_QRDV01000008.1"/>
</dbReference>
<gene>
    <name evidence="3" type="ORF">DFQ10_108104</name>
</gene>
<dbReference type="AlphaFoldDB" id="A0A3D9GZL8"/>
<keyword evidence="1" id="KW-0732">Signal</keyword>
<feature type="signal peptide" evidence="1">
    <location>
        <begin position="1"/>
        <end position="17"/>
    </location>
</feature>
<dbReference type="InterPro" id="IPR011042">
    <property type="entry name" value="6-blade_b-propeller_TolB-like"/>
</dbReference>
<dbReference type="SUPFAM" id="SSF54427">
    <property type="entry name" value="NTF2-like"/>
    <property type="match status" value="2"/>
</dbReference>
<evidence type="ECO:0000313" key="3">
    <source>
        <dbReference type="EMBL" id="RED42697.1"/>
    </source>
</evidence>
<name>A0A3D9GZL8_9FLAO</name>
<proteinExistence type="predicted"/>
<feature type="domain" description="SnoaL-like" evidence="2">
    <location>
        <begin position="432"/>
        <end position="527"/>
    </location>
</feature>
<evidence type="ECO:0000313" key="4">
    <source>
        <dbReference type="Proteomes" id="UP000256980"/>
    </source>
</evidence>
<accession>A0A3D9GZL8</accession>
<dbReference type="Gene3D" id="2.120.10.30">
    <property type="entry name" value="TolB, C-terminal domain"/>
    <property type="match status" value="1"/>
</dbReference>
<protein>
    <recommendedName>
        <fullName evidence="2">SnoaL-like domain-containing protein</fullName>
    </recommendedName>
</protein>
<dbReference type="InterPro" id="IPR037401">
    <property type="entry name" value="SnoaL-like"/>
</dbReference>
<dbReference type="Pfam" id="PF12680">
    <property type="entry name" value="SnoaL_2"/>
    <property type="match status" value="1"/>
</dbReference>
<dbReference type="SUPFAM" id="SSF69304">
    <property type="entry name" value="Tricorn protease N-terminal domain"/>
    <property type="match status" value="1"/>
</dbReference>
<dbReference type="Proteomes" id="UP000256980">
    <property type="component" value="Unassembled WGS sequence"/>
</dbReference>
<evidence type="ECO:0000256" key="1">
    <source>
        <dbReference type="SAM" id="SignalP"/>
    </source>
</evidence>
<sequence length="532" mass="61037">MRYFLISLLLLPIIAISQTNTEVFLFDVETANSNISVKNGKNISNNQGYDNQPSFLDDRYIVFAATRNEQTDIAKFDTRYNGKIWINFSEGSEYSPLKIPNKHEFSAVRLDKDGKQRLYAYSLSNGESSELIKDLVVAYYTWYDDNTIVSAVIEDKELNLYVSNLDKGTNKKIASNVGRSFHKIPDSDLVSFISKANKNQWQIKSLNPKTGKVKIIANTLKNVEDICWLDSKTLLLGKDNILYKLRLQRDNNWKKIADLSNYGITKISRIATNNSATKLLLAGDIVVDKTATEIVEEPIVDDSDATRIAMEKNAIKIVQRHIEPFNNRKLDEFAYNFDSNILVNRFPRAKMYSGRNTLKEHYRLFFKKNKKTHVKVINRMAHKNMVIDEELVTLDNTTKRQVTIYETDADNIKIMTIISNSKTDANPEYIVNEQLEVYNNRDVNGFIKTYADDVMLFTFPYTLNIEGHDALKKQYAPFFKSTPDLNAEIVNRIVIGNKVIDKEKVLVNGKTIYAIAIYEIQNGLISRVTFIQ</sequence>
<dbReference type="Gene3D" id="3.10.450.50">
    <property type="match status" value="2"/>
</dbReference>
<reference evidence="3 4" key="1">
    <citation type="submission" date="2018-07" db="EMBL/GenBank/DDBJ databases">
        <title>Genomic Encyclopedia of Type Strains, Phase III (KMG-III): the genomes of soil and plant-associated and newly described type strains.</title>
        <authorList>
            <person name="Whitman W."/>
        </authorList>
    </citation>
    <scope>NUCLEOTIDE SEQUENCE [LARGE SCALE GENOMIC DNA]</scope>
    <source>
        <strain evidence="3 4">CECT 7946</strain>
    </source>
</reference>
<evidence type="ECO:0000259" key="2">
    <source>
        <dbReference type="Pfam" id="PF12680"/>
    </source>
</evidence>
<dbReference type="InterPro" id="IPR032710">
    <property type="entry name" value="NTF2-like_dom_sf"/>
</dbReference>
<feature type="chain" id="PRO_5017575141" description="SnoaL-like domain-containing protein" evidence="1">
    <location>
        <begin position="18"/>
        <end position="532"/>
    </location>
</feature>